<gene>
    <name evidence="1" type="ORF">SDC9_78702</name>
</gene>
<comment type="caution">
    <text evidence="1">The sequence shown here is derived from an EMBL/GenBank/DDBJ whole genome shotgun (WGS) entry which is preliminary data.</text>
</comment>
<name>A0A644Z076_9ZZZZ</name>
<dbReference type="EMBL" id="VSSQ01006280">
    <property type="protein sequence ID" value="MPM32143.1"/>
    <property type="molecule type" value="Genomic_DNA"/>
</dbReference>
<sequence>MSNKVEGTHLGGGVPEGVVIGTEGDLAAVDVGDGYPRKNCSRSGTEHLVPVSQNDQNIRLQFIKSIGETNDAQTEGFGHRNG</sequence>
<evidence type="ECO:0000313" key="1">
    <source>
        <dbReference type="EMBL" id="MPM32143.1"/>
    </source>
</evidence>
<accession>A0A644Z076</accession>
<protein>
    <submittedName>
        <fullName evidence="1">Uncharacterized protein</fullName>
    </submittedName>
</protein>
<proteinExistence type="predicted"/>
<dbReference type="AlphaFoldDB" id="A0A644Z076"/>
<reference evidence="1" key="1">
    <citation type="submission" date="2019-08" db="EMBL/GenBank/DDBJ databases">
        <authorList>
            <person name="Kucharzyk K."/>
            <person name="Murdoch R.W."/>
            <person name="Higgins S."/>
            <person name="Loffler F."/>
        </authorList>
    </citation>
    <scope>NUCLEOTIDE SEQUENCE</scope>
</reference>
<organism evidence="1">
    <name type="scientific">bioreactor metagenome</name>
    <dbReference type="NCBI Taxonomy" id="1076179"/>
    <lineage>
        <taxon>unclassified sequences</taxon>
        <taxon>metagenomes</taxon>
        <taxon>ecological metagenomes</taxon>
    </lineage>
</organism>